<accession>A0A0F3IJH5</accession>
<organism evidence="1 2">
    <name type="scientific">Methylocucumis oryzae</name>
    <dbReference type="NCBI Taxonomy" id="1632867"/>
    <lineage>
        <taxon>Bacteria</taxon>
        <taxon>Pseudomonadati</taxon>
        <taxon>Pseudomonadota</taxon>
        <taxon>Gammaproteobacteria</taxon>
        <taxon>Methylococcales</taxon>
        <taxon>Methylococcaceae</taxon>
        <taxon>Methylocucumis</taxon>
    </lineage>
</organism>
<comment type="caution">
    <text evidence="1">The sequence shown here is derived from an EMBL/GenBank/DDBJ whole genome shotgun (WGS) entry which is preliminary data.</text>
</comment>
<proteinExistence type="predicted"/>
<sequence length="348" mass="40137">MTVPLFTTTSSKQEAAIRRAIISVVPDYFAWTEEMQERYRANMPSDDRSRILQILLKALFGIKTTSHEETETALESFDDEHYLLLNSTMLQLTGIGDDLFFLNEYLAENTSLLDFETVYDYDHADYVFQESMRQQDNPSHIAKPYRGSLHYRWARLQINGVFHYANLCTLAAYMHSKLEELGFDKISQMIPHEYVDGESHGKREGQGTIFDIRLEAGGLEPQLDELNSRYYNYLSTRVESLLNDYHAAASKRVYQLDGNQESEPSKDFVFTDISALQAVRFKHFMKDCNAIQGDPAELKILLEREYQAAIGFLEHSHQDIMANFDPKVVKLRKKMKVIIADEAAKDLL</sequence>
<dbReference type="EMBL" id="LAJX01000187">
    <property type="protein sequence ID" value="KJV05699.1"/>
    <property type="molecule type" value="Genomic_DNA"/>
</dbReference>
<name>A0A0F3IJH5_9GAMM</name>
<dbReference type="RefSeq" id="WP_045780031.1">
    <property type="nucleotide sequence ID" value="NZ_LAJX01000187.1"/>
</dbReference>
<protein>
    <submittedName>
        <fullName evidence="1">Uncharacterized protein</fullName>
    </submittedName>
</protein>
<dbReference type="OrthoDB" id="7059367at2"/>
<gene>
    <name evidence="1" type="ORF">VZ94_16330</name>
</gene>
<evidence type="ECO:0000313" key="2">
    <source>
        <dbReference type="Proteomes" id="UP000033684"/>
    </source>
</evidence>
<dbReference type="Proteomes" id="UP000033684">
    <property type="component" value="Unassembled WGS sequence"/>
</dbReference>
<keyword evidence="2" id="KW-1185">Reference proteome</keyword>
<reference evidence="1 2" key="2">
    <citation type="journal article" date="2016" name="Microb. Ecol.">
        <title>Genome Characteristics of a Novel Type I Methanotroph (Sn10-6) Isolated from a Flooded Indian Rice Field.</title>
        <authorList>
            <person name="Rahalkar M.C."/>
            <person name="Pandit P.S."/>
            <person name="Dhakephalkar P.K."/>
            <person name="Pore S."/>
            <person name="Arora P."/>
            <person name="Kapse N."/>
        </authorList>
    </citation>
    <scope>NUCLEOTIDE SEQUENCE [LARGE SCALE GENOMIC DNA]</scope>
    <source>
        <strain evidence="1 2">Sn10-6</strain>
    </source>
</reference>
<evidence type="ECO:0000313" key="1">
    <source>
        <dbReference type="EMBL" id="KJV05699.1"/>
    </source>
</evidence>
<reference evidence="2" key="1">
    <citation type="submission" date="2015-03" db="EMBL/GenBank/DDBJ databases">
        <title>Draft genome sequence of a novel methanotroph (Sn10-6) isolated from flooded ricefield rhizosphere in India.</title>
        <authorList>
            <person name="Pandit P.S."/>
            <person name="Pore S.D."/>
            <person name="Arora P."/>
            <person name="Kapse N.G."/>
            <person name="Dhakephalkar P.K."/>
            <person name="Rahalkar M.C."/>
        </authorList>
    </citation>
    <scope>NUCLEOTIDE SEQUENCE [LARGE SCALE GENOMIC DNA]</scope>
    <source>
        <strain evidence="2">Sn10-6</strain>
    </source>
</reference>
<dbReference type="AlphaFoldDB" id="A0A0F3IJH5"/>